<dbReference type="SUPFAM" id="SSF56672">
    <property type="entry name" value="DNA/RNA polymerases"/>
    <property type="match status" value="1"/>
</dbReference>
<dbReference type="PANTHER" id="PTHR34047:SF3">
    <property type="entry name" value="BLR2052 PROTEIN"/>
    <property type="match status" value="1"/>
</dbReference>
<dbReference type="PANTHER" id="PTHR34047">
    <property type="entry name" value="NUCLEAR INTRON MATURASE 1, MITOCHONDRIAL-RELATED"/>
    <property type="match status" value="1"/>
</dbReference>
<comment type="caution">
    <text evidence="2">The sequence shown here is derived from an EMBL/GenBank/DDBJ whole genome shotgun (WGS) entry which is preliminary data.</text>
</comment>
<dbReference type="InterPro" id="IPR051083">
    <property type="entry name" value="GrpII_Intron_Splice-Mob/Def"/>
</dbReference>
<proteinExistence type="predicted"/>
<keyword evidence="3" id="KW-1185">Reference proteome</keyword>
<dbReference type="CDD" id="cd01651">
    <property type="entry name" value="RT_G2_intron"/>
    <property type="match status" value="1"/>
</dbReference>
<reference evidence="2 3" key="1">
    <citation type="submission" date="2022-04" db="EMBL/GenBank/DDBJ databases">
        <title>Genome diversity in the genus Frankia.</title>
        <authorList>
            <person name="Carlos-Shanley C."/>
            <person name="Hahn D."/>
        </authorList>
    </citation>
    <scope>NUCLEOTIDE SEQUENCE [LARGE SCALE GENOMIC DNA]</scope>
    <source>
        <strain evidence="2 3">Ag45/Mut15</strain>
    </source>
</reference>
<dbReference type="Pfam" id="PF00078">
    <property type="entry name" value="RVT_1"/>
    <property type="match status" value="1"/>
</dbReference>
<accession>A0ABT0K4I3</accession>
<keyword evidence="2" id="KW-0548">Nucleotidyltransferase</keyword>
<evidence type="ECO:0000313" key="3">
    <source>
        <dbReference type="Proteomes" id="UP001201873"/>
    </source>
</evidence>
<dbReference type="GO" id="GO:0003964">
    <property type="term" value="F:RNA-directed DNA polymerase activity"/>
    <property type="evidence" value="ECO:0007669"/>
    <property type="project" value="UniProtKB-KW"/>
</dbReference>
<organism evidence="2 3">
    <name type="scientific">Frankia umida</name>
    <dbReference type="NCBI Taxonomy" id="573489"/>
    <lineage>
        <taxon>Bacteria</taxon>
        <taxon>Bacillati</taxon>
        <taxon>Actinomycetota</taxon>
        <taxon>Actinomycetes</taxon>
        <taxon>Frankiales</taxon>
        <taxon>Frankiaceae</taxon>
        <taxon>Frankia</taxon>
    </lineage>
</organism>
<evidence type="ECO:0000259" key="1">
    <source>
        <dbReference type="Pfam" id="PF00078"/>
    </source>
</evidence>
<evidence type="ECO:0000313" key="2">
    <source>
        <dbReference type="EMBL" id="MCK9878668.1"/>
    </source>
</evidence>
<dbReference type="InterPro" id="IPR043502">
    <property type="entry name" value="DNA/RNA_pol_sf"/>
</dbReference>
<feature type="domain" description="Reverse transcriptase" evidence="1">
    <location>
        <begin position="73"/>
        <end position="165"/>
    </location>
</feature>
<dbReference type="InterPro" id="IPR000477">
    <property type="entry name" value="RT_dom"/>
</dbReference>
<keyword evidence="2" id="KW-0808">Transferase</keyword>
<name>A0ABT0K4I3_9ACTN</name>
<dbReference type="Proteomes" id="UP001201873">
    <property type="component" value="Unassembled WGS sequence"/>
</dbReference>
<dbReference type="EMBL" id="JALKFT010000040">
    <property type="protein sequence ID" value="MCK9878668.1"/>
    <property type="molecule type" value="Genomic_DNA"/>
</dbReference>
<keyword evidence="2" id="KW-0695">RNA-directed DNA polymerase</keyword>
<gene>
    <name evidence="2" type="ORF">MXD59_23375</name>
</gene>
<protein>
    <submittedName>
        <fullName evidence="2">Reverse transcriptase domain-containing protein</fullName>
    </submittedName>
</protein>
<sequence>MSEQVSPGKSFDISKWEVWQAYQKVAANKGAAGVDGVGLVEFESDLKGNLYKIWNRMSSGSYFPPPVKAVEIPKVHGAGTRILGVPTIGDRIGQTVVASRLEGAVEPKFHPDSYGYRPRKGALDAVGTCRKRCWKYDWVIDLDVRNFFDTVPWDRIIVAVEANTALPWVILY</sequence>